<feature type="compositionally biased region" description="Polar residues" evidence="1">
    <location>
        <begin position="293"/>
        <end position="308"/>
    </location>
</feature>
<sequence>MTEQVERKKSYRWVSAGQASYDGADWNSTDDSSGEEATNKSSVKRGDTVSKLPALPKLNYNQEEDSEDERAEDGSLNDNERKEQFSISQTIKPQSLVVEDQDGSPITWESPGLGASLSRDSSKSSVQVRRTPVNEDLENLMVQIVKEMTPKVGQSEEFGEEEHSGEPKSYSAVSLERASLNSSRSEDELQVSKDGYFSKFIQRKDEDDYMSDDGASSHSPVEETCPTPSVAETNNKQGEDGLAHSFDEEAVTAQGGKDEEVSAVIEDSRSLQPSSDEDAYLSSEEGDEDALSYTDSINYQAARSQSAGKQDVDSEGVIIPREDEDSDGLDEEIRVSKSGYFNKMVQSDSDASANEQDSLDDDDERTIPETINSSDTSQIGKAANEAIPAASRQDENEPDENEPVENESVENESVETKPAEDEESRASQLIASNHQQGGLKGTDEVTTNGQNIEDGDEPERDGSENEVGETPEKELSSTRQSINMGKWKPDMSAFRNDFVQETTNNPPPGFVYDETGNLVDLTPSSMKPRVVSTYSEVESSWNAFPSEGNDDLETVRDTKTLYDNNTIHNVPGIIGNNQNLPPLPSITSGVNSTESSDEPRSLGTGTSTTLTLDGENRRGPLQTHFKEVFTVPAPDTKDIAKVTGEKTVPSWNINKIVSSKTSHADKIEQLRAYSKQLKDYDTGIQTWLGYTLKSSSKTDRDFIFDEYKVSTHVRDAYAHADELSKKHTVSNTVANVNQNVSHLTKKVFAHSKKSRGLFSSIGKKRV</sequence>
<dbReference type="OrthoDB" id="4081733at2759"/>
<feature type="compositionally biased region" description="Basic and acidic residues" evidence="1">
    <location>
        <begin position="237"/>
        <end position="247"/>
    </location>
</feature>
<dbReference type="EMBL" id="CP059250">
    <property type="protein sequence ID" value="QLL33584.1"/>
    <property type="molecule type" value="Genomic_DNA"/>
</dbReference>
<dbReference type="AlphaFoldDB" id="A0A7G3ZJ98"/>
<feature type="compositionally biased region" description="Polar residues" evidence="1">
    <location>
        <begin position="426"/>
        <end position="436"/>
    </location>
</feature>
<feature type="compositionally biased region" description="Polar residues" evidence="1">
    <location>
        <begin position="369"/>
        <end position="379"/>
    </location>
</feature>
<evidence type="ECO:0000313" key="3">
    <source>
        <dbReference type="Proteomes" id="UP000515788"/>
    </source>
</evidence>
<feature type="compositionally biased region" description="Acidic residues" evidence="1">
    <location>
        <begin position="62"/>
        <end position="71"/>
    </location>
</feature>
<accession>A0A7G3ZJ98</accession>
<feature type="compositionally biased region" description="Acidic residues" evidence="1">
    <location>
        <begin position="453"/>
        <end position="469"/>
    </location>
</feature>
<feature type="compositionally biased region" description="Polar residues" evidence="1">
    <location>
        <begin position="26"/>
        <end position="41"/>
    </location>
</feature>
<feature type="compositionally biased region" description="Polar residues" evidence="1">
    <location>
        <begin position="226"/>
        <end position="236"/>
    </location>
</feature>
<organism evidence="2 3">
    <name type="scientific">Torulaspora globosa</name>
    <dbReference type="NCBI Taxonomy" id="48254"/>
    <lineage>
        <taxon>Eukaryota</taxon>
        <taxon>Fungi</taxon>
        <taxon>Dikarya</taxon>
        <taxon>Ascomycota</taxon>
        <taxon>Saccharomycotina</taxon>
        <taxon>Saccharomycetes</taxon>
        <taxon>Saccharomycetales</taxon>
        <taxon>Saccharomycetaceae</taxon>
        <taxon>Torulaspora</taxon>
    </lineage>
</organism>
<evidence type="ECO:0000313" key="2">
    <source>
        <dbReference type="EMBL" id="QLL33584.1"/>
    </source>
</evidence>
<feature type="compositionally biased region" description="Low complexity" evidence="1">
    <location>
        <begin position="601"/>
        <end position="612"/>
    </location>
</feature>
<evidence type="ECO:0008006" key="4">
    <source>
        <dbReference type="Google" id="ProtNLM"/>
    </source>
</evidence>
<feature type="compositionally biased region" description="Acidic residues" evidence="1">
    <location>
        <begin position="275"/>
        <end position="290"/>
    </location>
</feature>
<dbReference type="GeneID" id="59326780"/>
<feature type="region of interest" description="Disordered" evidence="1">
    <location>
        <begin position="1"/>
        <end position="134"/>
    </location>
</feature>
<dbReference type="RefSeq" id="XP_037140258.1">
    <property type="nucleotide sequence ID" value="XM_037284362.1"/>
</dbReference>
<feature type="region of interest" description="Disordered" evidence="1">
    <location>
        <begin position="148"/>
        <end position="486"/>
    </location>
</feature>
<feature type="compositionally biased region" description="Polar residues" evidence="1">
    <location>
        <begin position="344"/>
        <end position="356"/>
    </location>
</feature>
<feature type="compositionally biased region" description="Acidic residues" evidence="1">
    <location>
        <begin position="396"/>
        <end position="413"/>
    </location>
</feature>
<proteinExistence type="predicted"/>
<dbReference type="KEGG" id="tgb:HG536_0E04950"/>
<reference evidence="2 3" key="1">
    <citation type="submission" date="2020-06" db="EMBL/GenBank/DDBJ databases">
        <title>The yeast mating-type switching endonuclease HO is a domesticated member of an unorthodox homing genetic element family.</title>
        <authorList>
            <person name="Coughlan A.Y."/>
            <person name="Lombardi L."/>
            <person name="Braun-Galleani S."/>
            <person name="Martos A.R."/>
            <person name="Galeote V."/>
            <person name="Bigey F."/>
            <person name="Dequin S."/>
            <person name="Byrne K.P."/>
            <person name="Wolfe K.H."/>
        </authorList>
    </citation>
    <scope>NUCLEOTIDE SEQUENCE [LARGE SCALE GENOMIC DNA]</scope>
    <source>
        <strain evidence="2 3">CBS764</strain>
    </source>
</reference>
<gene>
    <name evidence="2" type="ORF">HG536_0E04950</name>
</gene>
<dbReference type="PRINTS" id="PR02076">
    <property type="entry name" value="PROTEINFYV8"/>
</dbReference>
<protein>
    <recommendedName>
        <fullName evidence="4">Protein FYV8</fullName>
    </recommendedName>
</protein>
<keyword evidence="3" id="KW-1185">Reference proteome</keyword>
<dbReference type="InterPro" id="IPR026248">
    <property type="entry name" value="Fyv8"/>
</dbReference>
<dbReference type="Proteomes" id="UP000515788">
    <property type="component" value="Chromosome 5"/>
</dbReference>
<name>A0A7G3ZJ98_9SACH</name>
<evidence type="ECO:0000256" key="1">
    <source>
        <dbReference type="SAM" id="MobiDB-lite"/>
    </source>
</evidence>
<feature type="region of interest" description="Disordered" evidence="1">
    <location>
        <begin position="573"/>
        <end position="617"/>
    </location>
</feature>
<feature type="compositionally biased region" description="Polar residues" evidence="1">
    <location>
        <begin position="575"/>
        <end position="594"/>
    </location>
</feature>